<evidence type="ECO:0000259" key="1">
    <source>
        <dbReference type="Pfam" id="PF03466"/>
    </source>
</evidence>
<gene>
    <name evidence="2" type="ORF">H3V53_37290</name>
</gene>
<dbReference type="Proteomes" id="UP001386437">
    <property type="component" value="Unassembled WGS sequence"/>
</dbReference>
<dbReference type="RefSeq" id="WP_419539702.1">
    <property type="nucleotide sequence ID" value="NZ_JACFYJ010000119.1"/>
</dbReference>
<organism evidence="2 3">
    <name type="scientific">Paraburkholderia bengalensis</name>
    <dbReference type="NCBI Taxonomy" id="2747562"/>
    <lineage>
        <taxon>Bacteria</taxon>
        <taxon>Pseudomonadati</taxon>
        <taxon>Pseudomonadota</taxon>
        <taxon>Betaproteobacteria</taxon>
        <taxon>Burkholderiales</taxon>
        <taxon>Burkholderiaceae</taxon>
        <taxon>Paraburkholderia</taxon>
    </lineage>
</organism>
<sequence>MPPCVRSAFHDFPADKSPSLHAKFLMACDEAGFSPRIAHEAWQMASMVSLVAAGMGVALLPAQDFCFRGTLTGGRPSSSSGGPAVSI</sequence>
<dbReference type="EMBL" id="JACFYJ010000119">
    <property type="protein sequence ID" value="MEI6002564.1"/>
    <property type="molecule type" value="Genomic_DNA"/>
</dbReference>
<evidence type="ECO:0000313" key="2">
    <source>
        <dbReference type="EMBL" id="MEI6002564.1"/>
    </source>
</evidence>
<accession>A0ABU8J4H0</accession>
<reference evidence="2 3" key="1">
    <citation type="journal article" date="2022" name="Arch. Microbiol.">
        <title>Paraburkholderia bengalensis sp. nov. isolated from roots of Oryza sativa, IR64.</title>
        <authorList>
            <person name="Nag P."/>
            <person name="Mondal N."/>
            <person name="Sarkar J."/>
            <person name="Das S."/>
        </authorList>
    </citation>
    <scope>NUCLEOTIDE SEQUENCE [LARGE SCALE GENOMIC DNA]</scope>
    <source>
        <strain evidence="2 3">IR64_4_BI</strain>
    </source>
</reference>
<protein>
    <recommendedName>
        <fullName evidence="1">LysR substrate-binding domain-containing protein</fullName>
    </recommendedName>
</protein>
<comment type="caution">
    <text evidence="2">The sequence shown here is derived from an EMBL/GenBank/DDBJ whole genome shotgun (WGS) entry which is preliminary data.</text>
</comment>
<dbReference type="Gene3D" id="3.40.190.10">
    <property type="entry name" value="Periplasmic binding protein-like II"/>
    <property type="match status" value="1"/>
</dbReference>
<name>A0ABU8J4H0_9BURK</name>
<dbReference type="Pfam" id="PF03466">
    <property type="entry name" value="LysR_substrate"/>
    <property type="match status" value="1"/>
</dbReference>
<dbReference type="InterPro" id="IPR005119">
    <property type="entry name" value="LysR_subst-bd"/>
</dbReference>
<proteinExistence type="predicted"/>
<evidence type="ECO:0000313" key="3">
    <source>
        <dbReference type="Proteomes" id="UP001386437"/>
    </source>
</evidence>
<feature type="domain" description="LysR substrate-binding" evidence="1">
    <location>
        <begin position="17"/>
        <end position="62"/>
    </location>
</feature>
<keyword evidence="3" id="KW-1185">Reference proteome</keyword>
<dbReference type="SUPFAM" id="SSF53850">
    <property type="entry name" value="Periplasmic binding protein-like II"/>
    <property type="match status" value="1"/>
</dbReference>